<name>A0ABR2ECX2_9ROSI</name>
<sequence length="276" mass="30157">MGLEICAKWEKAANLLESVMMQAEWRGDDEGGGDGKGNDAVQLHSLQRGSRDRFWKKKKEVTPSLIERLVADHVPPSQVSASTLRQVEGVIAGDNREVLDRCAIGWCKSPISSTDLAKALRSDNMRRIRSYEVLDIPVLMTHKPHLRILSGWRIGLRVCPLSKRGVGAMVPWRENELLEDPKDAANSSVAGCTGATIEPAPILLDVDQAANLVSVPTAEGVELQTGLVAEGSTTETLFCNGSKKKVHLLPDVIWSTLSPQENLHADKQVRKGKGRS</sequence>
<dbReference type="EMBL" id="JBBPBM010000016">
    <property type="protein sequence ID" value="KAK8557957.1"/>
    <property type="molecule type" value="Genomic_DNA"/>
</dbReference>
<proteinExistence type="predicted"/>
<dbReference type="Proteomes" id="UP001472677">
    <property type="component" value="Unassembled WGS sequence"/>
</dbReference>
<protein>
    <submittedName>
        <fullName evidence="1">Uncharacterized protein</fullName>
    </submittedName>
</protein>
<evidence type="ECO:0000313" key="2">
    <source>
        <dbReference type="Proteomes" id="UP001472677"/>
    </source>
</evidence>
<comment type="caution">
    <text evidence="1">The sequence shown here is derived from an EMBL/GenBank/DDBJ whole genome shotgun (WGS) entry which is preliminary data.</text>
</comment>
<keyword evidence="2" id="KW-1185">Reference proteome</keyword>
<organism evidence="1 2">
    <name type="scientific">Hibiscus sabdariffa</name>
    <name type="common">roselle</name>
    <dbReference type="NCBI Taxonomy" id="183260"/>
    <lineage>
        <taxon>Eukaryota</taxon>
        <taxon>Viridiplantae</taxon>
        <taxon>Streptophyta</taxon>
        <taxon>Embryophyta</taxon>
        <taxon>Tracheophyta</taxon>
        <taxon>Spermatophyta</taxon>
        <taxon>Magnoliopsida</taxon>
        <taxon>eudicotyledons</taxon>
        <taxon>Gunneridae</taxon>
        <taxon>Pentapetalae</taxon>
        <taxon>rosids</taxon>
        <taxon>malvids</taxon>
        <taxon>Malvales</taxon>
        <taxon>Malvaceae</taxon>
        <taxon>Malvoideae</taxon>
        <taxon>Hibiscus</taxon>
    </lineage>
</organism>
<reference evidence="1 2" key="1">
    <citation type="journal article" date="2024" name="G3 (Bethesda)">
        <title>Genome assembly of Hibiscus sabdariffa L. provides insights into metabolisms of medicinal natural products.</title>
        <authorList>
            <person name="Kim T."/>
        </authorList>
    </citation>
    <scope>NUCLEOTIDE SEQUENCE [LARGE SCALE GENOMIC DNA]</scope>
    <source>
        <strain evidence="1">TK-2024</strain>
        <tissue evidence="1">Old leaves</tissue>
    </source>
</reference>
<evidence type="ECO:0000313" key="1">
    <source>
        <dbReference type="EMBL" id="KAK8557957.1"/>
    </source>
</evidence>
<gene>
    <name evidence="1" type="ORF">V6N12_010180</name>
</gene>
<accession>A0ABR2ECX2</accession>